<evidence type="ECO:0000313" key="6">
    <source>
        <dbReference type="Proteomes" id="UP000193986"/>
    </source>
</evidence>
<name>A0A1Y2BG78_9TREE</name>
<dbReference type="AlphaFoldDB" id="A0A1Y2BG78"/>
<keyword evidence="6" id="KW-1185">Reference proteome</keyword>
<evidence type="ECO:0000256" key="3">
    <source>
        <dbReference type="SAM" id="MobiDB-lite"/>
    </source>
</evidence>
<accession>A0A1Y2BG78</accession>
<feature type="compositionally biased region" description="Basic and acidic residues" evidence="3">
    <location>
        <begin position="53"/>
        <end position="68"/>
    </location>
</feature>
<feature type="region of interest" description="Disordered" evidence="3">
    <location>
        <begin position="1"/>
        <end position="68"/>
    </location>
</feature>
<evidence type="ECO:0000256" key="1">
    <source>
        <dbReference type="ARBA" id="ARBA00022801"/>
    </source>
</evidence>
<comment type="caution">
    <text evidence="5">The sequence shown here is derived from an EMBL/GenBank/DDBJ whole genome shotgun (WGS) entry which is preliminary data.</text>
</comment>
<dbReference type="Proteomes" id="UP000193986">
    <property type="component" value="Unassembled WGS sequence"/>
</dbReference>
<dbReference type="PANTHER" id="PTHR31308">
    <property type="match status" value="1"/>
</dbReference>
<dbReference type="PROSITE" id="PS00659">
    <property type="entry name" value="GLYCOSYL_HYDROL_F5"/>
    <property type="match status" value="1"/>
</dbReference>
<dbReference type="EMBL" id="MCFC01000005">
    <property type="protein sequence ID" value="ORY33812.1"/>
    <property type="molecule type" value="Genomic_DNA"/>
</dbReference>
<reference evidence="5 6" key="1">
    <citation type="submission" date="2016-07" db="EMBL/GenBank/DDBJ databases">
        <title>Pervasive Adenine N6-methylation of Active Genes in Fungi.</title>
        <authorList>
            <consortium name="DOE Joint Genome Institute"/>
            <person name="Mondo S.J."/>
            <person name="Dannebaum R.O."/>
            <person name="Kuo R.C."/>
            <person name="Labutti K."/>
            <person name="Haridas S."/>
            <person name="Kuo A."/>
            <person name="Salamov A."/>
            <person name="Ahrendt S.R."/>
            <person name="Lipzen A."/>
            <person name="Sullivan W."/>
            <person name="Andreopoulos W.B."/>
            <person name="Clum A."/>
            <person name="Lindquist E."/>
            <person name="Daum C."/>
            <person name="Ramamoorthy G.K."/>
            <person name="Gryganskyi A."/>
            <person name="Culley D."/>
            <person name="Magnuson J.K."/>
            <person name="James T.Y."/>
            <person name="O'Malley M.A."/>
            <person name="Stajich J.E."/>
            <person name="Spatafora J.W."/>
            <person name="Visel A."/>
            <person name="Grigoriev I.V."/>
        </authorList>
    </citation>
    <scope>NUCLEOTIDE SEQUENCE [LARGE SCALE GENOMIC DNA]</scope>
    <source>
        <strain evidence="5 6">68-887.2</strain>
    </source>
</reference>
<dbReference type="InterPro" id="IPR017853">
    <property type="entry name" value="GH"/>
</dbReference>
<feature type="domain" description="Glycoside hydrolase family 5 C-terminal" evidence="4">
    <location>
        <begin position="670"/>
        <end position="750"/>
    </location>
</feature>
<dbReference type="InterPro" id="IPR041036">
    <property type="entry name" value="GH5_C"/>
</dbReference>
<dbReference type="OrthoDB" id="9971853at2759"/>
<dbReference type="InParanoid" id="A0A1Y2BG78"/>
<dbReference type="GO" id="GO:1904462">
    <property type="term" value="P:ergosteryl 3-beta-D-glucoside catabolic process"/>
    <property type="evidence" value="ECO:0007669"/>
    <property type="project" value="TreeGrafter"/>
</dbReference>
<dbReference type="Gene3D" id="3.20.20.80">
    <property type="entry name" value="Glycosidases"/>
    <property type="match status" value="2"/>
</dbReference>
<dbReference type="GO" id="GO:0050295">
    <property type="term" value="F:steryl-beta-glucosidase activity"/>
    <property type="evidence" value="ECO:0007669"/>
    <property type="project" value="TreeGrafter"/>
</dbReference>
<proteinExistence type="predicted"/>
<dbReference type="SUPFAM" id="SSF51445">
    <property type="entry name" value="(Trans)glycosidases"/>
    <property type="match status" value="1"/>
</dbReference>
<keyword evidence="2" id="KW-0326">Glycosidase</keyword>
<dbReference type="STRING" id="71784.A0A1Y2BG78"/>
<evidence type="ECO:0000259" key="4">
    <source>
        <dbReference type="Pfam" id="PF18564"/>
    </source>
</evidence>
<dbReference type="PANTHER" id="PTHR31308:SF6">
    <property type="entry name" value="GLYCOSIDE HYDROLASE FAMILY 5 C-TERMINAL DOMAIN-CONTAINING PROTEIN"/>
    <property type="match status" value="1"/>
</dbReference>
<evidence type="ECO:0000256" key="2">
    <source>
        <dbReference type="ARBA" id="ARBA00023295"/>
    </source>
</evidence>
<dbReference type="InterPro" id="IPR052066">
    <property type="entry name" value="Glycosphingolipid_Hydrolases"/>
</dbReference>
<protein>
    <submittedName>
        <fullName evidence="5">Glycoside hydrolase superfamily</fullName>
    </submittedName>
</protein>
<evidence type="ECO:0000313" key="5">
    <source>
        <dbReference type="EMBL" id="ORY33812.1"/>
    </source>
</evidence>
<dbReference type="Pfam" id="PF18564">
    <property type="entry name" value="Glyco_hydro_5_C"/>
    <property type="match status" value="1"/>
</dbReference>
<sequence>MSLPSRQDKGNIGTSHSNFLSPADDPADPPVAHLLRGVNWSSTAKFPSFPPRESSHPTTRKERDELRTYKTGVHTGIGEEEGRFWSEAEEGGRDGWFVGRPIEEDAADLHLTRLKAWGFNTIRYLIPWEALEHAGPGQYDEMYIDYTIRLLRKCKEHGFRVFISPHQDVFSRFMSGSGAPYWVLEAFGINPRNIHQTGAALVHACWDKEGYGGTEGIEAAKDGDEWPDMIWNTNLHRLASRHCFTMFFASDVFAPKCKIDGVPVGQWAQDHYTAAYGHLADRVRDAGGLLDNCVIGWDSMNEPDQGFIGMEVLEDIPESQDFRKGPSPTPIQGFQLGIGWSVSDVAYDDFGSLGHKKKGKVTISPAEGKGVWLTRDEAKDAQRRWGWQWSEEWNFWDENGRGGCPWAGHDVWRPSDGIVLQNGYFNPGHQGSDFINNFWKRQHASYVTRIRKAHPNGIAFINPPIFANPPDLSEQVKSGHMALSAHFYDGLTMLGKRRHRFNADAVGIQRKTKGFLSALKLGPSSIRDGLRDQFGELKSDSSKQDGIAADSAGKREYPTLIGELGTPFDMKKSGLLGLAKGSSQWGDYKEATRAMDDLLNGCDGDNALSYTLWVYEPLNSHSRGDGWNGEDLSLFSYDDCDGDDDLVADNPPDLKTLITLGSRGIQSWCRPYPVEMTGMLGYFSFDMNTTRFELEIEMPSLEGSRLWRGEREKQDISADGEMTSVGFVKIYLPFIHYLGSSTVGKENNRVIGSPQRDGAEWEKGQGKAIVDLEIEEISEGKLVVNGQWGLWTYPMQKTGDRKLTLRIKKWGGV</sequence>
<gene>
    <name evidence="5" type="ORF">BCR39DRAFT_519336</name>
</gene>
<dbReference type="GO" id="GO:0005975">
    <property type="term" value="P:carbohydrate metabolic process"/>
    <property type="evidence" value="ECO:0007669"/>
    <property type="project" value="InterPro"/>
</dbReference>
<keyword evidence="1 5" id="KW-0378">Hydrolase</keyword>
<dbReference type="InterPro" id="IPR018087">
    <property type="entry name" value="Glyco_hydro_5_CS"/>
</dbReference>
<organism evidence="5 6">
    <name type="scientific">Naematelia encephala</name>
    <dbReference type="NCBI Taxonomy" id="71784"/>
    <lineage>
        <taxon>Eukaryota</taxon>
        <taxon>Fungi</taxon>
        <taxon>Dikarya</taxon>
        <taxon>Basidiomycota</taxon>
        <taxon>Agaricomycotina</taxon>
        <taxon>Tremellomycetes</taxon>
        <taxon>Tremellales</taxon>
        <taxon>Naemateliaceae</taxon>
        <taxon>Naematelia</taxon>
    </lineage>
</organism>